<proteinExistence type="predicted"/>
<dbReference type="InterPro" id="IPR001680">
    <property type="entry name" value="WD40_rpt"/>
</dbReference>
<keyword evidence="5" id="KW-0853">WD repeat</keyword>
<dbReference type="PROSITE" id="PS50104">
    <property type="entry name" value="TIR"/>
    <property type="match status" value="1"/>
</dbReference>
<keyword evidence="2 6" id="KW-0547">Nucleotide-binding</keyword>
<dbReference type="Pfam" id="PF13676">
    <property type="entry name" value="TIR_2"/>
    <property type="match status" value="1"/>
</dbReference>
<dbReference type="InterPro" id="IPR000157">
    <property type="entry name" value="TIR_dom"/>
</dbReference>
<dbReference type="PANTHER" id="PTHR43289">
    <property type="entry name" value="MITOGEN-ACTIVATED PROTEIN KINASE KINASE KINASE 20-RELATED"/>
    <property type="match status" value="1"/>
</dbReference>
<keyword evidence="1" id="KW-0808">Transferase</keyword>
<keyword evidence="4 6" id="KW-0067">ATP-binding</keyword>
<evidence type="ECO:0000256" key="1">
    <source>
        <dbReference type="ARBA" id="ARBA00022679"/>
    </source>
</evidence>
<evidence type="ECO:0000259" key="7">
    <source>
        <dbReference type="PROSITE" id="PS50011"/>
    </source>
</evidence>
<dbReference type="AlphaFoldDB" id="A0A9D1ABH6"/>
<dbReference type="Gene3D" id="2.130.10.10">
    <property type="entry name" value="YVTN repeat-like/Quinoprotein amine dehydrogenase"/>
    <property type="match status" value="1"/>
</dbReference>
<evidence type="ECO:0000256" key="2">
    <source>
        <dbReference type="ARBA" id="ARBA00022741"/>
    </source>
</evidence>
<dbReference type="PANTHER" id="PTHR43289:SF33">
    <property type="entry name" value="SERINE_THREONINE KINASE 31"/>
    <property type="match status" value="1"/>
</dbReference>
<evidence type="ECO:0000313" key="10">
    <source>
        <dbReference type="Proteomes" id="UP000886757"/>
    </source>
</evidence>
<evidence type="ECO:0000256" key="6">
    <source>
        <dbReference type="PROSITE-ProRule" id="PRU10141"/>
    </source>
</evidence>
<dbReference type="InterPro" id="IPR035897">
    <property type="entry name" value="Toll_tir_struct_dom_sf"/>
</dbReference>
<dbReference type="Gene3D" id="3.40.50.10140">
    <property type="entry name" value="Toll/interleukin-1 receptor homology (TIR) domain"/>
    <property type="match status" value="1"/>
</dbReference>
<evidence type="ECO:0000256" key="5">
    <source>
        <dbReference type="PROSITE-ProRule" id="PRU00221"/>
    </source>
</evidence>
<evidence type="ECO:0000313" key="9">
    <source>
        <dbReference type="EMBL" id="HIR13315.1"/>
    </source>
</evidence>
<dbReference type="EMBL" id="DVGK01000060">
    <property type="protein sequence ID" value="HIR13315.1"/>
    <property type="molecule type" value="Genomic_DNA"/>
</dbReference>
<dbReference type="SUPFAM" id="SSF82171">
    <property type="entry name" value="DPP6 N-terminal domain-like"/>
    <property type="match status" value="1"/>
</dbReference>
<feature type="binding site" evidence="6">
    <location>
        <position position="66"/>
    </location>
    <ligand>
        <name>ATP</name>
        <dbReference type="ChEBI" id="CHEBI:30616"/>
    </ligand>
</feature>
<reference evidence="9" key="2">
    <citation type="journal article" date="2021" name="PeerJ">
        <title>Extensive microbial diversity within the chicken gut microbiome revealed by metagenomics and culture.</title>
        <authorList>
            <person name="Gilroy R."/>
            <person name="Ravi A."/>
            <person name="Getino M."/>
            <person name="Pursley I."/>
            <person name="Horton D.L."/>
            <person name="Alikhan N.F."/>
            <person name="Baker D."/>
            <person name="Gharbi K."/>
            <person name="Hall N."/>
            <person name="Watson M."/>
            <person name="Adriaenssens E.M."/>
            <person name="Foster-Nyarko E."/>
            <person name="Jarju S."/>
            <person name="Secka A."/>
            <person name="Antonio M."/>
            <person name="Oren A."/>
            <person name="Chaudhuri R.R."/>
            <person name="La Ragione R."/>
            <person name="Hildebrand F."/>
            <person name="Pallen M.J."/>
        </authorList>
    </citation>
    <scope>NUCLEOTIDE SEQUENCE</scope>
    <source>
        <strain evidence="9">ChiSjej4B22-8148</strain>
    </source>
</reference>
<dbReference type="GO" id="GO:0004674">
    <property type="term" value="F:protein serine/threonine kinase activity"/>
    <property type="evidence" value="ECO:0007669"/>
    <property type="project" value="TreeGrafter"/>
</dbReference>
<comment type="caution">
    <text evidence="9">The sequence shown here is derived from an EMBL/GenBank/DDBJ whole genome shotgun (WGS) entry which is preliminary data.</text>
</comment>
<dbReference type="SMART" id="SM00255">
    <property type="entry name" value="TIR"/>
    <property type="match status" value="1"/>
</dbReference>
<feature type="non-terminal residue" evidence="9">
    <location>
        <position position="1001"/>
    </location>
</feature>
<dbReference type="PROSITE" id="PS50082">
    <property type="entry name" value="WD_REPEATS_2"/>
    <property type="match status" value="1"/>
</dbReference>
<gene>
    <name evidence="9" type="ORF">IAB31_05250</name>
</gene>
<feature type="repeat" description="WD" evidence="5">
    <location>
        <begin position="664"/>
        <end position="692"/>
    </location>
</feature>
<evidence type="ECO:0000256" key="4">
    <source>
        <dbReference type="ARBA" id="ARBA00022840"/>
    </source>
</evidence>
<dbReference type="Gene3D" id="1.10.510.10">
    <property type="entry name" value="Transferase(Phosphotransferase) domain 1"/>
    <property type="match status" value="1"/>
</dbReference>
<feature type="domain" description="Protein kinase" evidence="7">
    <location>
        <begin position="29"/>
        <end position="343"/>
    </location>
</feature>
<sequence length="1001" mass="112729">MEWMKLPDGRSVLPPETILEFENAGIRFRITGEPVGFGGSGILYPAVRLRRAGESWREDEMRVVLKECYPLVRGGLLMREESGRINGGDSSLYAYAKEMMRREKAVTGQIYNRGFRLVPVWEILEKERLSLDGKTFAEADNLYSIMERLDEKGLSLGHLLSKSKIRLTAYQSISAVNQVLRSLKEVHENGFLHGDIQENNIFMKGSEPEKGILGEASLIDFGSARPLREDGATAPIADRNLYTASGYAAPECIRKNDGTLRLTRASDLYSAGYLMLRLFTGKTWDSRALELVVNGRYFYDRQAKKIGCPSGRVESVNKILEKALQREPEDRYQSAEEMLKDTLRLEQALSPKKSAIAAADYAAFISYCHEEAAVHAAEQIQKEIERYRIPKGLRPADGRKRLGRVFRDREELSSSNDMEVHLKEALAHSEFLILVLSPGVPSSPWVAREIELFLKNHGREHILTIVAEGEPAEVFPPQLRQEEKYDGRSMKLQMVESLAADIRGDTEKERKKKLKTEIYRLLAPMLGCSYDDLRQRQKEYRMRRLIRSMTAAVIFLGIIAGYTGWQAYQIHVNYREALVRQSRFLAQVASGLLNQGDRVKALLVALEALPKGDEDDSRPRVAEAEAVLTQALYCWQAESTGSQYLRADRQLSMDQSSAGMEQTSPDGTYLLTADLGGTVYLWEVSSGSCHRKWDASFWNSRGIEGTLLRCFFLSQEEILVASQSCIASVNIQTQETRVISRFDNPLSPEAVLEVSRNGEFLAVYDLCEEAVYSQDTADDSLRVIRTSDGETAELIPVASDFKEEIRSSVLHAGDMAFSPDGHTLALPLFYYNKDTEKQSGALLLADLKNHSRRIIRDAQMPCQEVCFLENKAAVVFGCQDESLTSLYDSETQGKISCYDPDSGQLIWEKELLLQMQEQDSRGLLPFTAVIEEKEQQTLLLWCGRRLLLFDIGSGKELWSLTCGEKVVRVQPWNGKCIAGTESGSLFRMDPADQSLQRLGTN</sequence>
<dbReference type="GO" id="GO:0007165">
    <property type="term" value="P:signal transduction"/>
    <property type="evidence" value="ECO:0007669"/>
    <property type="project" value="InterPro"/>
</dbReference>
<dbReference type="Proteomes" id="UP000886757">
    <property type="component" value="Unassembled WGS sequence"/>
</dbReference>
<dbReference type="InterPro" id="IPR017441">
    <property type="entry name" value="Protein_kinase_ATP_BS"/>
</dbReference>
<evidence type="ECO:0000256" key="3">
    <source>
        <dbReference type="ARBA" id="ARBA00022777"/>
    </source>
</evidence>
<dbReference type="InterPro" id="IPR000719">
    <property type="entry name" value="Prot_kinase_dom"/>
</dbReference>
<protein>
    <submittedName>
        <fullName evidence="9">Protein kinase</fullName>
    </submittedName>
</protein>
<feature type="domain" description="TIR" evidence="8">
    <location>
        <begin position="359"/>
        <end position="502"/>
    </location>
</feature>
<dbReference type="SUPFAM" id="SSF52200">
    <property type="entry name" value="Toll/Interleukin receptor TIR domain"/>
    <property type="match status" value="1"/>
</dbReference>
<name>A0A9D1ABH6_9FIRM</name>
<dbReference type="PROSITE" id="PS50011">
    <property type="entry name" value="PROTEIN_KINASE_DOM"/>
    <property type="match status" value="1"/>
</dbReference>
<reference evidence="9" key="1">
    <citation type="submission" date="2020-10" db="EMBL/GenBank/DDBJ databases">
        <authorList>
            <person name="Gilroy R."/>
        </authorList>
    </citation>
    <scope>NUCLEOTIDE SEQUENCE</scope>
    <source>
        <strain evidence="9">ChiSjej4B22-8148</strain>
    </source>
</reference>
<dbReference type="InterPro" id="IPR011009">
    <property type="entry name" value="Kinase-like_dom_sf"/>
</dbReference>
<accession>A0A9D1ABH6</accession>
<dbReference type="Pfam" id="PF00069">
    <property type="entry name" value="Pkinase"/>
    <property type="match status" value="1"/>
</dbReference>
<dbReference type="GO" id="GO:0005524">
    <property type="term" value="F:ATP binding"/>
    <property type="evidence" value="ECO:0007669"/>
    <property type="project" value="UniProtKB-UniRule"/>
</dbReference>
<dbReference type="InterPro" id="IPR015943">
    <property type="entry name" value="WD40/YVTN_repeat-like_dom_sf"/>
</dbReference>
<organism evidence="9 10">
    <name type="scientific">Candidatus Choladousia intestinavium</name>
    <dbReference type="NCBI Taxonomy" id="2840727"/>
    <lineage>
        <taxon>Bacteria</taxon>
        <taxon>Bacillati</taxon>
        <taxon>Bacillota</taxon>
        <taxon>Clostridia</taxon>
        <taxon>Lachnospirales</taxon>
        <taxon>Lachnospiraceae</taxon>
        <taxon>Lachnospiraceae incertae sedis</taxon>
        <taxon>Candidatus Choladousia</taxon>
    </lineage>
</organism>
<dbReference type="SUPFAM" id="SSF56112">
    <property type="entry name" value="Protein kinase-like (PK-like)"/>
    <property type="match status" value="1"/>
</dbReference>
<dbReference type="PROSITE" id="PS00107">
    <property type="entry name" value="PROTEIN_KINASE_ATP"/>
    <property type="match status" value="1"/>
</dbReference>
<dbReference type="SMART" id="SM00220">
    <property type="entry name" value="S_TKc"/>
    <property type="match status" value="1"/>
</dbReference>
<evidence type="ECO:0000259" key="8">
    <source>
        <dbReference type="PROSITE" id="PS50104"/>
    </source>
</evidence>
<keyword evidence="3 9" id="KW-0418">Kinase</keyword>